<proteinExistence type="predicted"/>
<dbReference type="GeneTree" id="ENSGT01010000228709"/>
<keyword evidence="2" id="KW-1185">Reference proteome</keyword>
<accession>A0A8D0AXY6</accession>
<sequence>MSASYPTPVYRHTGRGDFRDVYEPAEDSPMCVSGEGLWLRSAVSFSCISGWTFTFDQCVLFFQRAAWKTKGRKGLFYLITIADNDPGERLSVYWTCGLRGESCLSTRAGNERLSILRFHRS</sequence>
<dbReference type="Proteomes" id="UP000694568">
    <property type="component" value="Unplaced"/>
</dbReference>
<dbReference type="AlphaFoldDB" id="A0A8D0AXY6"/>
<name>A0A8D0AXY6_SANLU</name>
<organism evidence="1 2">
    <name type="scientific">Sander lucioperca</name>
    <name type="common">Pike-perch</name>
    <name type="synonym">Perca lucioperca</name>
    <dbReference type="NCBI Taxonomy" id="283035"/>
    <lineage>
        <taxon>Eukaryota</taxon>
        <taxon>Metazoa</taxon>
        <taxon>Chordata</taxon>
        <taxon>Craniata</taxon>
        <taxon>Vertebrata</taxon>
        <taxon>Euteleostomi</taxon>
        <taxon>Actinopterygii</taxon>
        <taxon>Neopterygii</taxon>
        <taxon>Teleostei</taxon>
        <taxon>Neoteleostei</taxon>
        <taxon>Acanthomorphata</taxon>
        <taxon>Eupercaria</taxon>
        <taxon>Perciformes</taxon>
        <taxon>Percoidei</taxon>
        <taxon>Percidae</taxon>
        <taxon>Luciopercinae</taxon>
        <taxon>Sander</taxon>
    </lineage>
</organism>
<evidence type="ECO:0000313" key="1">
    <source>
        <dbReference type="Ensembl" id="ENSSLUP00000060867.1"/>
    </source>
</evidence>
<protein>
    <submittedName>
        <fullName evidence="1">Uncharacterized protein</fullName>
    </submittedName>
</protein>
<reference evidence="1" key="2">
    <citation type="submission" date="2025-09" db="UniProtKB">
        <authorList>
            <consortium name="Ensembl"/>
        </authorList>
    </citation>
    <scope>IDENTIFICATION</scope>
</reference>
<evidence type="ECO:0000313" key="2">
    <source>
        <dbReference type="Proteomes" id="UP000694568"/>
    </source>
</evidence>
<dbReference type="Ensembl" id="ENSSLUT00000062583.1">
    <property type="protein sequence ID" value="ENSSLUP00000060867.1"/>
    <property type="gene ID" value="ENSSLUG00000025944.1"/>
</dbReference>
<reference evidence="1" key="1">
    <citation type="submission" date="2025-08" db="UniProtKB">
        <authorList>
            <consortium name="Ensembl"/>
        </authorList>
    </citation>
    <scope>IDENTIFICATION</scope>
</reference>